<name>A0ABM1BJY8_LIMPO</name>
<protein>
    <submittedName>
        <fullName evidence="3">Uncharacterized protein LOC106467655</fullName>
    </submittedName>
</protein>
<feature type="domain" description="HAT C-terminal dimerisation" evidence="1">
    <location>
        <begin position="251"/>
        <end position="284"/>
    </location>
</feature>
<sequence>MVDSSHVEQTMFLIRYLAKDDTEFAVQERFLTFVDYFLKEYVGKSIHALSGTRWTDRVACVRPFAAYFAEIRLALKKLLSLNLTSKTINEVNGVIKNVSSFICILMSSMLLKILVQIDRRNRIIQARDATVDEDDERGKNVLEYPCDGSDEPESEFKWNVFFVVIDSVIDRVSKQFDAANTIIRLFCILWQYRSMTEEELKLACARLMDKHPDDLSESMQEEMGHLKVIHASNFGEDMGPYQLLKTIKRYKLDGIFPNLCIALRIFCTLPVRVASAERSFSIESELAGRIDFSEIIKTFALKKACKTCFV</sequence>
<keyword evidence="2" id="KW-1185">Reference proteome</keyword>
<accession>A0ABM1BJY8</accession>
<evidence type="ECO:0000313" key="3">
    <source>
        <dbReference type="RefSeq" id="XP_013783481.1"/>
    </source>
</evidence>
<reference evidence="3" key="1">
    <citation type="submission" date="2025-08" db="UniProtKB">
        <authorList>
            <consortium name="RefSeq"/>
        </authorList>
    </citation>
    <scope>IDENTIFICATION</scope>
    <source>
        <tissue evidence="3">Muscle</tissue>
    </source>
</reference>
<dbReference type="InterPro" id="IPR008906">
    <property type="entry name" value="HATC_C_dom"/>
</dbReference>
<dbReference type="GeneID" id="106467655"/>
<evidence type="ECO:0000259" key="1">
    <source>
        <dbReference type="Pfam" id="PF05699"/>
    </source>
</evidence>
<dbReference type="PANTHER" id="PTHR45749">
    <property type="match status" value="1"/>
</dbReference>
<evidence type="ECO:0000313" key="2">
    <source>
        <dbReference type="Proteomes" id="UP000694941"/>
    </source>
</evidence>
<proteinExistence type="predicted"/>
<dbReference type="Pfam" id="PF05699">
    <property type="entry name" value="Dimer_Tnp_hAT"/>
    <property type="match status" value="1"/>
</dbReference>
<gene>
    <name evidence="3" type="primary">LOC106467655</name>
</gene>
<dbReference type="Proteomes" id="UP000694941">
    <property type="component" value="Unplaced"/>
</dbReference>
<dbReference type="PANTHER" id="PTHR45749:SF33">
    <property type="entry name" value="ZINC FINGER MYM-TYPE PROTEIN 1"/>
    <property type="match status" value="1"/>
</dbReference>
<organism evidence="2 3">
    <name type="scientific">Limulus polyphemus</name>
    <name type="common">Atlantic horseshoe crab</name>
    <dbReference type="NCBI Taxonomy" id="6850"/>
    <lineage>
        <taxon>Eukaryota</taxon>
        <taxon>Metazoa</taxon>
        <taxon>Ecdysozoa</taxon>
        <taxon>Arthropoda</taxon>
        <taxon>Chelicerata</taxon>
        <taxon>Merostomata</taxon>
        <taxon>Xiphosura</taxon>
        <taxon>Limulidae</taxon>
        <taxon>Limulus</taxon>
    </lineage>
</organism>
<dbReference type="RefSeq" id="XP_013783481.1">
    <property type="nucleotide sequence ID" value="XM_013928027.1"/>
</dbReference>